<reference evidence="1 2" key="1">
    <citation type="journal article" date="2023" name="Mol. Biol. Evol.">
        <title>Genomics of Secondarily Temperate Adaptation in the Only Non-Antarctic Icefish.</title>
        <authorList>
            <person name="Rivera-Colon A.G."/>
            <person name="Rayamajhi N."/>
            <person name="Minhas B.F."/>
            <person name="Madrigal G."/>
            <person name="Bilyk K.T."/>
            <person name="Yoon V."/>
            <person name="Hune M."/>
            <person name="Gregory S."/>
            <person name="Cheng C.H.C."/>
            <person name="Catchen J.M."/>
        </authorList>
    </citation>
    <scope>NUCLEOTIDE SEQUENCE [LARGE SCALE GENOMIC DNA]</scope>
    <source>
        <strain evidence="1">JC2023a</strain>
    </source>
</reference>
<evidence type="ECO:0000313" key="2">
    <source>
        <dbReference type="Proteomes" id="UP001335648"/>
    </source>
</evidence>
<comment type="caution">
    <text evidence="1">The sequence shown here is derived from an EMBL/GenBank/DDBJ whole genome shotgun (WGS) entry which is preliminary data.</text>
</comment>
<accession>A0AAN8GKY4</accession>
<keyword evidence="2" id="KW-1185">Reference proteome</keyword>
<dbReference type="EMBL" id="JAULUE010002062">
    <property type="protein sequence ID" value="KAK5882844.1"/>
    <property type="molecule type" value="Genomic_DNA"/>
</dbReference>
<name>A0AAN8GKY4_9TELE</name>
<gene>
    <name evidence="1" type="ORF">CesoFtcFv8_021388</name>
</gene>
<sequence length="86" mass="8908">MVQSKPGSTGSETLCVCVHLMCTPVCVNVSVEGGGSDGGGLVMSSEVELVQQPSGTQLLPVRVPRSRPPGGRCICSRAVSGRPYFM</sequence>
<evidence type="ECO:0000313" key="1">
    <source>
        <dbReference type="EMBL" id="KAK5882844.1"/>
    </source>
</evidence>
<dbReference type="Proteomes" id="UP001335648">
    <property type="component" value="Unassembled WGS sequence"/>
</dbReference>
<organism evidence="1 2">
    <name type="scientific">Champsocephalus esox</name>
    <name type="common">pike icefish</name>
    <dbReference type="NCBI Taxonomy" id="159716"/>
    <lineage>
        <taxon>Eukaryota</taxon>
        <taxon>Metazoa</taxon>
        <taxon>Chordata</taxon>
        <taxon>Craniata</taxon>
        <taxon>Vertebrata</taxon>
        <taxon>Euteleostomi</taxon>
        <taxon>Actinopterygii</taxon>
        <taxon>Neopterygii</taxon>
        <taxon>Teleostei</taxon>
        <taxon>Neoteleostei</taxon>
        <taxon>Acanthomorphata</taxon>
        <taxon>Eupercaria</taxon>
        <taxon>Perciformes</taxon>
        <taxon>Notothenioidei</taxon>
        <taxon>Channichthyidae</taxon>
        <taxon>Champsocephalus</taxon>
    </lineage>
</organism>
<proteinExistence type="predicted"/>
<protein>
    <submittedName>
        <fullName evidence="1">Uncharacterized protein</fullName>
    </submittedName>
</protein>
<dbReference type="AlphaFoldDB" id="A0AAN8GKY4"/>